<protein>
    <submittedName>
        <fullName evidence="2">Uncharacterized protein</fullName>
    </submittedName>
</protein>
<evidence type="ECO:0000256" key="1">
    <source>
        <dbReference type="SAM" id="MobiDB-lite"/>
    </source>
</evidence>
<proteinExistence type="predicted"/>
<name>A0A397TVQ4_9GLOM</name>
<gene>
    <name evidence="2" type="ORF">C2G38_2228462</name>
</gene>
<accession>A0A397TVQ4</accession>
<reference evidence="2 3" key="1">
    <citation type="submission" date="2018-06" db="EMBL/GenBank/DDBJ databases">
        <title>Comparative genomics reveals the genomic features of Rhizophagus irregularis, R. cerebriforme, R. diaphanum and Gigaspora rosea, and their symbiotic lifestyle signature.</title>
        <authorList>
            <person name="Morin E."/>
            <person name="San Clemente H."/>
            <person name="Chen E.C.H."/>
            <person name="De La Providencia I."/>
            <person name="Hainaut M."/>
            <person name="Kuo A."/>
            <person name="Kohler A."/>
            <person name="Murat C."/>
            <person name="Tang N."/>
            <person name="Roy S."/>
            <person name="Loubradou J."/>
            <person name="Henrissat B."/>
            <person name="Grigoriev I.V."/>
            <person name="Corradi N."/>
            <person name="Roux C."/>
            <person name="Martin F.M."/>
        </authorList>
    </citation>
    <scope>NUCLEOTIDE SEQUENCE [LARGE SCALE GENOMIC DNA]</scope>
    <source>
        <strain evidence="2 3">DAOM 194757</strain>
    </source>
</reference>
<feature type="region of interest" description="Disordered" evidence="1">
    <location>
        <begin position="85"/>
        <end position="117"/>
    </location>
</feature>
<sequence>MSFLKIKKTSSLKTRCFSCRKQQIRCKPSIESPNICQYCFKKNYNENKYLKTSPKYYPDEIKRLNSIVIENKLYISDLEKHLPTSEESTTNSTTIIPPSSTSSTKTTSTRTTSELSEPISDSDVSCQICKIKLKQTEIEEHLKEHLKNPLSKDFIYNKLQIKSI</sequence>
<dbReference type="EMBL" id="QKWP01002774">
    <property type="protein sequence ID" value="RIB02205.1"/>
    <property type="molecule type" value="Genomic_DNA"/>
</dbReference>
<evidence type="ECO:0000313" key="3">
    <source>
        <dbReference type="Proteomes" id="UP000266673"/>
    </source>
</evidence>
<keyword evidence="3" id="KW-1185">Reference proteome</keyword>
<organism evidence="2 3">
    <name type="scientific">Gigaspora rosea</name>
    <dbReference type="NCBI Taxonomy" id="44941"/>
    <lineage>
        <taxon>Eukaryota</taxon>
        <taxon>Fungi</taxon>
        <taxon>Fungi incertae sedis</taxon>
        <taxon>Mucoromycota</taxon>
        <taxon>Glomeromycotina</taxon>
        <taxon>Glomeromycetes</taxon>
        <taxon>Diversisporales</taxon>
        <taxon>Gigasporaceae</taxon>
        <taxon>Gigaspora</taxon>
    </lineage>
</organism>
<evidence type="ECO:0000313" key="2">
    <source>
        <dbReference type="EMBL" id="RIB02205.1"/>
    </source>
</evidence>
<dbReference type="AlphaFoldDB" id="A0A397TVQ4"/>
<comment type="caution">
    <text evidence="2">The sequence shown here is derived from an EMBL/GenBank/DDBJ whole genome shotgun (WGS) entry which is preliminary data.</text>
</comment>
<dbReference type="Proteomes" id="UP000266673">
    <property type="component" value="Unassembled WGS sequence"/>
</dbReference>
<dbReference type="OrthoDB" id="2448844at2759"/>